<dbReference type="Proteomes" id="UP000199494">
    <property type="component" value="Unassembled WGS sequence"/>
</dbReference>
<name>A0A1G6M841_9PSEU</name>
<sequence>MSAMTELEPAVLPVTVTASHLRACAEELANARNVDAADLGALLDAVVATAKGLTGTLSGLADKVGQGFEHGALSAAPSAETTALVDVLRAASTAFGCSADALAEAGPLARSVVESAGPDTRL</sequence>
<dbReference type="STRING" id="530584.SAMN05421630_102387"/>
<keyword evidence="2" id="KW-1185">Reference proteome</keyword>
<proteinExistence type="predicted"/>
<dbReference type="AlphaFoldDB" id="A0A1G6M841"/>
<evidence type="ECO:0000313" key="1">
    <source>
        <dbReference type="EMBL" id="SDC51474.1"/>
    </source>
</evidence>
<reference evidence="1 2" key="1">
    <citation type="submission" date="2016-10" db="EMBL/GenBank/DDBJ databases">
        <authorList>
            <person name="de Groot N.N."/>
        </authorList>
    </citation>
    <scope>NUCLEOTIDE SEQUENCE [LARGE SCALE GENOMIC DNA]</scope>
    <source>
        <strain evidence="1 2">CGMCC 4.5506</strain>
    </source>
</reference>
<evidence type="ECO:0000313" key="2">
    <source>
        <dbReference type="Proteomes" id="UP000199494"/>
    </source>
</evidence>
<gene>
    <name evidence="1" type="ORF">SAMN05421630_102387</name>
</gene>
<protein>
    <submittedName>
        <fullName evidence="1">Uncharacterized protein</fullName>
    </submittedName>
</protein>
<accession>A0A1G6M841</accession>
<organism evidence="1 2">
    <name type="scientific">Prauserella marina</name>
    <dbReference type="NCBI Taxonomy" id="530584"/>
    <lineage>
        <taxon>Bacteria</taxon>
        <taxon>Bacillati</taxon>
        <taxon>Actinomycetota</taxon>
        <taxon>Actinomycetes</taxon>
        <taxon>Pseudonocardiales</taxon>
        <taxon>Pseudonocardiaceae</taxon>
        <taxon>Prauserella</taxon>
    </lineage>
</organism>
<dbReference type="EMBL" id="FMZE01000002">
    <property type="protein sequence ID" value="SDC51474.1"/>
    <property type="molecule type" value="Genomic_DNA"/>
</dbReference>